<evidence type="ECO:0000313" key="2">
    <source>
        <dbReference type="Proteomes" id="UP001054945"/>
    </source>
</evidence>
<dbReference type="EMBL" id="BPLR01017208">
    <property type="protein sequence ID" value="GIY89462.1"/>
    <property type="molecule type" value="Genomic_DNA"/>
</dbReference>
<organism evidence="1 2">
    <name type="scientific">Caerostris extrusa</name>
    <name type="common">Bark spider</name>
    <name type="synonym">Caerostris bankana</name>
    <dbReference type="NCBI Taxonomy" id="172846"/>
    <lineage>
        <taxon>Eukaryota</taxon>
        <taxon>Metazoa</taxon>
        <taxon>Ecdysozoa</taxon>
        <taxon>Arthropoda</taxon>
        <taxon>Chelicerata</taxon>
        <taxon>Arachnida</taxon>
        <taxon>Araneae</taxon>
        <taxon>Araneomorphae</taxon>
        <taxon>Entelegynae</taxon>
        <taxon>Araneoidea</taxon>
        <taxon>Araneidae</taxon>
        <taxon>Caerostris</taxon>
    </lineage>
</organism>
<proteinExistence type="predicted"/>
<protein>
    <submittedName>
        <fullName evidence="1">Uncharacterized protein</fullName>
    </submittedName>
</protein>
<keyword evidence="2" id="KW-1185">Reference proteome</keyword>
<accession>A0AAV4X4I5</accession>
<dbReference type="Proteomes" id="UP001054945">
    <property type="component" value="Unassembled WGS sequence"/>
</dbReference>
<gene>
    <name evidence="1" type="ORF">CEXT_327701</name>
</gene>
<sequence>MCTGIWEIAPHTVTG</sequence>
<feature type="non-terminal residue" evidence="1">
    <location>
        <position position="15"/>
    </location>
</feature>
<evidence type="ECO:0000313" key="1">
    <source>
        <dbReference type="EMBL" id="GIY89462.1"/>
    </source>
</evidence>
<reference evidence="1 2" key="1">
    <citation type="submission" date="2021-06" db="EMBL/GenBank/DDBJ databases">
        <title>Caerostris extrusa draft genome.</title>
        <authorList>
            <person name="Kono N."/>
            <person name="Arakawa K."/>
        </authorList>
    </citation>
    <scope>NUCLEOTIDE SEQUENCE [LARGE SCALE GENOMIC DNA]</scope>
</reference>
<name>A0AAV4X4I5_CAEEX</name>
<comment type="caution">
    <text evidence="1">The sequence shown here is derived from an EMBL/GenBank/DDBJ whole genome shotgun (WGS) entry which is preliminary data.</text>
</comment>